<dbReference type="RefSeq" id="WP_168662674.1">
    <property type="nucleotide sequence ID" value="NZ_CP051180.1"/>
</dbReference>
<keyword evidence="1" id="KW-0812">Transmembrane</keyword>
<keyword evidence="1" id="KW-1133">Transmembrane helix</keyword>
<protein>
    <submittedName>
        <fullName evidence="2">Uncharacterized protein</fullName>
    </submittedName>
</protein>
<proteinExistence type="predicted"/>
<organism evidence="2 3">
    <name type="scientific">Ferrimonas lipolytica</name>
    <dbReference type="NCBI Taxonomy" id="2724191"/>
    <lineage>
        <taxon>Bacteria</taxon>
        <taxon>Pseudomonadati</taxon>
        <taxon>Pseudomonadota</taxon>
        <taxon>Gammaproteobacteria</taxon>
        <taxon>Alteromonadales</taxon>
        <taxon>Ferrimonadaceae</taxon>
        <taxon>Ferrimonas</taxon>
    </lineage>
</organism>
<evidence type="ECO:0000313" key="3">
    <source>
        <dbReference type="Proteomes" id="UP000501602"/>
    </source>
</evidence>
<evidence type="ECO:0000313" key="2">
    <source>
        <dbReference type="EMBL" id="QIZ78578.1"/>
    </source>
</evidence>
<keyword evidence="3" id="KW-1185">Reference proteome</keyword>
<keyword evidence="1" id="KW-0472">Membrane</keyword>
<dbReference type="AlphaFoldDB" id="A0A6H1UIC6"/>
<feature type="transmembrane region" description="Helical" evidence="1">
    <location>
        <begin position="84"/>
        <end position="103"/>
    </location>
</feature>
<dbReference type="EMBL" id="CP051180">
    <property type="protein sequence ID" value="QIZ78578.1"/>
    <property type="molecule type" value="Genomic_DNA"/>
</dbReference>
<name>A0A6H1UIC6_9GAMM</name>
<dbReference type="Proteomes" id="UP000501602">
    <property type="component" value="Chromosome"/>
</dbReference>
<gene>
    <name evidence="2" type="ORF">HER31_17730</name>
</gene>
<evidence type="ECO:0000256" key="1">
    <source>
        <dbReference type="SAM" id="Phobius"/>
    </source>
</evidence>
<feature type="transmembrane region" description="Helical" evidence="1">
    <location>
        <begin position="50"/>
        <end position="72"/>
    </location>
</feature>
<reference evidence="2 3" key="1">
    <citation type="submission" date="2020-04" db="EMBL/GenBank/DDBJ databases">
        <title>Ferrimonas sp. S7 isolated from sea water.</title>
        <authorList>
            <person name="Bae S.S."/>
            <person name="Baek K."/>
        </authorList>
    </citation>
    <scope>NUCLEOTIDE SEQUENCE [LARGE SCALE GENOMIC DNA]</scope>
    <source>
        <strain evidence="2 3">S7</strain>
    </source>
</reference>
<dbReference type="KEGG" id="fes:HER31_17730"/>
<feature type="transmembrane region" description="Helical" evidence="1">
    <location>
        <begin position="15"/>
        <end position="38"/>
    </location>
</feature>
<sequence length="175" mass="18303">MNKPAGRQDHSFDRFAGVALLVLGGISMLFPLFSSMLLEKAFALGLMGGGVYLMTTSSGALKVIGGILLALAGGNLLVNGGAGMAILTLALGLYFAYSGFTAYKKSEGNEESAWLRFNGICTLLLGVVALWQWGEATPTVVGVIVGIKLLLIGLYHNSKANLIVKQNAELNHASA</sequence>
<feature type="transmembrane region" description="Helical" evidence="1">
    <location>
        <begin position="115"/>
        <end position="133"/>
    </location>
</feature>
<accession>A0A6H1UIC6</accession>
<feature type="transmembrane region" description="Helical" evidence="1">
    <location>
        <begin position="139"/>
        <end position="156"/>
    </location>
</feature>